<evidence type="ECO:0000256" key="15">
    <source>
        <dbReference type="ARBA" id="ARBA00041979"/>
    </source>
</evidence>
<dbReference type="PANTHER" id="PTHR47707">
    <property type="entry name" value="8-OXO-DGTP DIPHOSPHATASE"/>
    <property type="match status" value="1"/>
</dbReference>
<evidence type="ECO:0000256" key="1">
    <source>
        <dbReference type="ARBA" id="ARBA00001946"/>
    </source>
</evidence>
<evidence type="ECO:0000256" key="8">
    <source>
        <dbReference type="ARBA" id="ARBA00022842"/>
    </source>
</evidence>
<comment type="caution">
    <text evidence="18">The sequence shown here is derived from an EMBL/GenBank/DDBJ whole genome shotgun (WGS) entry which is preliminary data.</text>
</comment>
<evidence type="ECO:0000256" key="5">
    <source>
        <dbReference type="ARBA" id="ARBA00022723"/>
    </source>
</evidence>
<dbReference type="RefSeq" id="WP_116918115.1">
    <property type="nucleotide sequence ID" value="NZ_QEKQ01000001.1"/>
</dbReference>
<evidence type="ECO:0000313" key="19">
    <source>
        <dbReference type="Proteomes" id="UP000245887"/>
    </source>
</evidence>
<comment type="similarity">
    <text evidence="2">Belongs to the Nudix hydrolase family.</text>
</comment>
<evidence type="ECO:0000256" key="9">
    <source>
        <dbReference type="ARBA" id="ARBA00023204"/>
    </source>
</evidence>
<evidence type="ECO:0000256" key="14">
    <source>
        <dbReference type="ARBA" id="ARBA00041592"/>
    </source>
</evidence>
<dbReference type="Gene3D" id="3.20.20.70">
    <property type="entry name" value="Aldolase class I"/>
    <property type="match status" value="1"/>
</dbReference>
<feature type="domain" description="Nudix hydrolase" evidence="17">
    <location>
        <begin position="2"/>
        <end position="132"/>
    </location>
</feature>
<keyword evidence="5" id="KW-0479">Metal-binding</keyword>
<evidence type="ECO:0000256" key="10">
    <source>
        <dbReference type="ARBA" id="ARBA00035861"/>
    </source>
</evidence>
<dbReference type="GO" id="GO:0046872">
    <property type="term" value="F:metal ion binding"/>
    <property type="evidence" value="ECO:0007669"/>
    <property type="project" value="UniProtKB-KW"/>
</dbReference>
<keyword evidence="8" id="KW-0460">Magnesium</keyword>
<dbReference type="InterPro" id="IPR022998">
    <property type="entry name" value="ThiamineP_synth_TenI"/>
</dbReference>
<organism evidence="18 19">
    <name type="scientific">Tamilnaduibacter salinus</name>
    <dbReference type="NCBI Taxonomy" id="1484056"/>
    <lineage>
        <taxon>Bacteria</taxon>
        <taxon>Pseudomonadati</taxon>
        <taxon>Pseudomonadota</taxon>
        <taxon>Gammaproteobacteria</taxon>
        <taxon>Pseudomonadales</taxon>
        <taxon>Marinobacteraceae</taxon>
        <taxon>Tamilnaduibacter</taxon>
    </lineage>
</organism>
<reference evidence="18 19" key="1">
    <citation type="submission" date="2018-04" db="EMBL/GenBank/DDBJ databases">
        <title>Genomic Encyclopedia of Type Strains, Phase IV (KMG-IV): sequencing the most valuable type-strain genomes for metagenomic binning, comparative biology and taxonomic classification.</title>
        <authorList>
            <person name="Goeker M."/>
        </authorList>
    </citation>
    <scope>NUCLEOTIDE SEQUENCE [LARGE SCALE GENOMIC DNA]</scope>
    <source>
        <strain evidence="18 19">DSM 28688</strain>
    </source>
</reference>
<dbReference type="Gene3D" id="3.90.79.10">
    <property type="entry name" value="Nucleoside Triphosphate Pyrophosphohydrolase"/>
    <property type="match status" value="1"/>
</dbReference>
<comment type="catalytic activity">
    <reaction evidence="10">
        <text>8-oxo-dGTP + H2O = 8-oxo-dGMP + diphosphate + H(+)</text>
        <dbReference type="Rhea" id="RHEA:31575"/>
        <dbReference type="ChEBI" id="CHEBI:15377"/>
        <dbReference type="ChEBI" id="CHEBI:15378"/>
        <dbReference type="ChEBI" id="CHEBI:33019"/>
        <dbReference type="ChEBI" id="CHEBI:63224"/>
        <dbReference type="ChEBI" id="CHEBI:77896"/>
        <dbReference type="EC" id="3.6.1.55"/>
    </reaction>
</comment>
<dbReference type="SUPFAM" id="SSF51391">
    <property type="entry name" value="Thiamin phosphate synthase"/>
    <property type="match status" value="1"/>
</dbReference>
<keyword evidence="9" id="KW-0234">DNA repair</keyword>
<dbReference type="EMBL" id="QEKQ01000001">
    <property type="protein sequence ID" value="PVY78837.1"/>
    <property type="molecule type" value="Genomic_DNA"/>
</dbReference>
<dbReference type="GO" id="GO:0044715">
    <property type="term" value="F:8-oxo-dGDP phosphatase activity"/>
    <property type="evidence" value="ECO:0007669"/>
    <property type="project" value="TreeGrafter"/>
</dbReference>
<evidence type="ECO:0000256" key="3">
    <source>
        <dbReference type="ARBA" id="ARBA00022457"/>
    </source>
</evidence>
<sequence>MTKPIHVAVGVVRRGDEVLVARRPDHVHQGGRLEFPGGKVEPGEPAPEALKRELAEELGIGATTDDIIPLIRVAHDYDDKCVLLDVFEVTGFTGEPHGVEGQPVEWRPAASLDPEAFPAANGPIIYAVQLSDTIHITGEAWSGENVLATLREKLEEQRPQTVLLRAPWLSREHYAERARALVPICRDIGARLVLHGEPSALIDCPDADGIHLPWRVAEVLEDTRPVSRQYWLGVSCHNEEELAQASVLEADYAFLGPVQATASHPTTSPMGWEVASGLIARANRPVYALGGLSTADVNTARHYGARGIATISGWWRSPSPETDEEPS</sequence>
<dbReference type="GO" id="GO:0035539">
    <property type="term" value="F:8-oxo-7,8-dihydrodeoxyguanosine triphosphate pyrophosphatase activity"/>
    <property type="evidence" value="ECO:0007669"/>
    <property type="project" value="UniProtKB-EC"/>
</dbReference>
<dbReference type="OrthoDB" id="9810648at2"/>
<dbReference type="InterPro" id="IPR029119">
    <property type="entry name" value="MutY_C"/>
</dbReference>
<comment type="cofactor">
    <cofactor evidence="1">
        <name>Mg(2+)</name>
        <dbReference type="ChEBI" id="CHEBI:18420"/>
    </cofactor>
</comment>
<keyword evidence="7" id="KW-0378">Hydrolase</keyword>
<dbReference type="AlphaFoldDB" id="A0A2U1D0C8"/>
<dbReference type="GO" id="GO:0006281">
    <property type="term" value="P:DNA repair"/>
    <property type="evidence" value="ECO:0007669"/>
    <property type="project" value="UniProtKB-KW"/>
</dbReference>
<dbReference type="Proteomes" id="UP000245887">
    <property type="component" value="Unassembled WGS sequence"/>
</dbReference>
<dbReference type="PANTHER" id="PTHR47707:SF1">
    <property type="entry name" value="NUDIX HYDROLASE FAMILY PROTEIN"/>
    <property type="match status" value="1"/>
</dbReference>
<evidence type="ECO:0000256" key="2">
    <source>
        <dbReference type="ARBA" id="ARBA00005582"/>
    </source>
</evidence>
<accession>A0A2U1D0C8</accession>
<dbReference type="GO" id="GO:0006260">
    <property type="term" value="P:DNA replication"/>
    <property type="evidence" value="ECO:0007669"/>
    <property type="project" value="UniProtKB-KW"/>
</dbReference>
<dbReference type="CDD" id="cd03425">
    <property type="entry name" value="NUDIX_MutT_NudA_like"/>
    <property type="match status" value="1"/>
</dbReference>
<dbReference type="PRINTS" id="PR00502">
    <property type="entry name" value="NUDIXFAMILY"/>
</dbReference>
<dbReference type="InterPro" id="IPR000086">
    <property type="entry name" value="NUDIX_hydrolase_dom"/>
</dbReference>
<evidence type="ECO:0000256" key="7">
    <source>
        <dbReference type="ARBA" id="ARBA00022801"/>
    </source>
</evidence>
<keyword evidence="3" id="KW-0515">Mutator protein</keyword>
<dbReference type="InterPro" id="IPR020084">
    <property type="entry name" value="NUDIX_hydrolase_CS"/>
</dbReference>
<dbReference type="NCBIfam" id="NF006530">
    <property type="entry name" value="PRK08999.1"/>
    <property type="match status" value="1"/>
</dbReference>
<dbReference type="InterPro" id="IPR047127">
    <property type="entry name" value="MutT-like"/>
</dbReference>
<evidence type="ECO:0000256" key="16">
    <source>
        <dbReference type="ARBA" id="ARBA00042798"/>
    </source>
</evidence>
<gene>
    <name evidence="18" type="ORF">C8D92_10140</name>
</gene>
<dbReference type="InterPro" id="IPR020476">
    <property type="entry name" value="Nudix_hydrolase"/>
</dbReference>
<comment type="catalytic activity">
    <reaction evidence="11">
        <text>8-oxo-GTP + H2O = 8-oxo-GMP + diphosphate + H(+)</text>
        <dbReference type="Rhea" id="RHEA:67616"/>
        <dbReference type="ChEBI" id="CHEBI:15377"/>
        <dbReference type="ChEBI" id="CHEBI:15378"/>
        <dbReference type="ChEBI" id="CHEBI:33019"/>
        <dbReference type="ChEBI" id="CHEBI:143553"/>
        <dbReference type="ChEBI" id="CHEBI:145694"/>
    </reaction>
</comment>
<dbReference type="GO" id="GO:0008413">
    <property type="term" value="F:8-oxo-7,8-dihydroguanosine triphosphate pyrophosphatase activity"/>
    <property type="evidence" value="ECO:0007669"/>
    <property type="project" value="TreeGrafter"/>
</dbReference>
<evidence type="ECO:0000256" key="13">
    <source>
        <dbReference type="ARBA" id="ARBA00040794"/>
    </source>
</evidence>
<dbReference type="SUPFAM" id="SSF55811">
    <property type="entry name" value="Nudix"/>
    <property type="match status" value="1"/>
</dbReference>
<dbReference type="Pfam" id="PF14815">
    <property type="entry name" value="NUDIX_4"/>
    <property type="match status" value="1"/>
</dbReference>
<dbReference type="InterPro" id="IPR036206">
    <property type="entry name" value="ThiamineP_synth_sf"/>
</dbReference>
<proteinExistence type="inferred from homology"/>
<evidence type="ECO:0000256" key="4">
    <source>
        <dbReference type="ARBA" id="ARBA00022705"/>
    </source>
</evidence>
<evidence type="ECO:0000313" key="18">
    <source>
        <dbReference type="EMBL" id="PVY78837.1"/>
    </source>
</evidence>
<evidence type="ECO:0000259" key="17">
    <source>
        <dbReference type="PROSITE" id="PS51462"/>
    </source>
</evidence>
<dbReference type="GO" id="GO:0044716">
    <property type="term" value="F:8-oxo-GDP phosphatase activity"/>
    <property type="evidence" value="ECO:0007669"/>
    <property type="project" value="TreeGrafter"/>
</dbReference>
<dbReference type="EC" id="3.6.1.55" evidence="12"/>
<evidence type="ECO:0000256" key="11">
    <source>
        <dbReference type="ARBA" id="ARBA00036904"/>
    </source>
</evidence>
<evidence type="ECO:0000256" key="6">
    <source>
        <dbReference type="ARBA" id="ARBA00022763"/>
    </source>
</evidence>
<dbReference type="GO" id="GO:0009228">
    <property type="term" value="P:thiamine biosynthetic process"/>
    <property type="evidence" value="ECO:0007669"/>
    <property type="project" value="UniProtKB-KW"/>
</dbReference>
<protein>
    <recommendedName>
        <fullName evidence="13">8-oxo-dGTP diphosphatase</fullName>
        <ecNumber evidence="12">3.6.1.55</ecNumber>
    </recommendedName>
    <alternativeName>
        <fullName evidence="16">7,8-dihydro-8-oxoguanine-triphosphatase</fullName>
    </alternativeName>
    <alternativeName>
        <fullName evidence="15">Mutator protein MutT</fullName>
    </alternativeName>
    <alternativeName>
        <fullName evidence="14">dGTP pyrophosphohydrolase</fullName>
    </alternativeName>
</protein>
<evidence type="ECO:0000256" key="12">
    <source>
        <dbReference type="ARBA" id="ARBA00038905"/>
    </source>
</evidence>
<keyword evidence="6" id="KW-0227">DNA damage</keyword>
<dbReference type="CDD" id="cd00564">
    <property type="entry name" value="TMP_TenI"/>
    <property type="match status" value="1"/>
</dbReference>
<dbReference type="PROSITE" id="PS00893">
    <property type="entry name" value="NUDIX_BOX"/>
    <property type="match status" value="1"/>
</dbReference>
<dbReference type="InterPro" id="IPR015797">
    <property type="entry name" value="NUDIX_hydrolase-like_dom_sf"/>
</dbReference>
<dbReference type="InterPro" id="IPR013785">
    <property type="entry name" value="Aldolase_TIM"/>
</dbReference>
<keyword evidence="4" id="KW-0235">DNA replication</keyword>
<dbReference type="Pfam" id="PF02581">
    <property type="entry name" value="TMP-TENI"/>
    <property type="match status" value="1"/>
</dbReference>
<dbReference type="PROSITE" id="PS51462">
    <property type="entry name" value="NUDIX"/>
    <property type="match status" value="1"/>
</dbReference>
<name>A0A2U1D0C8_9GAMM</name>